<reference evidence="3 4" key="1">
    <citation type="submission" date="2021-03" db="EMBL/GenBank/DDBJ databases">
        <title>Genomic Encyclopedia of Type Strains, Phase IV (KMG-IV): sequencing the most valuable type-strain genomes for metagenomic binning, comparative biology and taxonomic classification.</title>
        <authorList>
            <person name="Goeker M."/>
        </authorList>
    </citation>
    <scope>NUCLEOTIDE SEQUENCE [LARGE SCALE GENOMIC DNA]</scope>
    <source>
        <strain evidence="3 4">DSM 24004</strain>
    </source>
</reference>
<gene>
    <name evidence="3" type="ORF">J2Z76_000225</name>
</gene>
<evidence type="ECO:0000259" key="2">
    <source>
        <dbReference type="Pfam" id="PF07670"/>
    </source>
</evidence>
<keyword evidence="1" id="KW-0812">Transmembrane</keyword>
<evidence type="ECO:0000256" key="1">
    <source>
        <dbReference type="SAM" id="Phobius"/>
    </source>
</evidence>
<feature type="domain" description="Nucleoside transporter/FeoB GTPase Gate" evidence="2">
    <location>
        <begin position="16"/>
        <end position="107"/>
    </location>
</feature>
<proteinExistence type="predicted"/>
<evidence type="ECO:0000313" key="3">
    <source>
        <dbReference type="EMBL" id="MBP1924372.1"/>
    </source>
</evidence>
<evidence type="ECO:0000313" key="4">
    <source>
        <dbReference type="Proteomes" id="UP001519342"/>
    </source>
</evidence>
<dbReference type="Proteomes" id="UP001519342">
    <property type="component" value="Unassembled WGS sequence"/>
</dbReference>
<dbReference type="EMBL" id="JAGGKS010000001">
    <property type="protein sequence ID" value="MBP1924372.1"/>
    <property type="molecule type" value="Genomic_DNA"/>
</dbReference>
<name>A0ABS4GA11_9FIRM</name>
<sequence length="166" mass="18600">MDYIIDLFINLLSFTWNITKVIIPLMLVMEIFKDLKIIDKISNLIKPATNFLTINEKSGISLIIGIIFGLLFGAGAIIQSTNEHDVDKRSIFLICMFLSLCHAVIEDTLIFGAIGADYLAILGSRIIAAVFTTYVLSKLIKKDFSDISDINICHEHTSYEHNSTNK</sequence>
<keyword evidence="1" id="KW-0472">Membrane</keyword>
<dbReference type="Pfam" id="PF07670">
    <property type="entry name" value="Gate"/>
    <property type="match status" value="1"/>
</dbReference>
<keyword evidence="4" id="KW-1185">Reference proteome</keyword>
<protein>
    <recommendedName>
        <fullName evidence="2">Nucleoside transporter/FeoB GTPase Gate domain-containing protein</fullName>
    </recommendedName>
</protein>
<dbReference type="RefSeq" id="WP_209510139.1">
    <property type="nucleotide sequence ID" value="NZ_JAGGKS010000001.1"/>
</dbReference>
<keyword evidence="1" id="KW-1133">Transmembrane helix</keyword>
<comment type="caution">
    <text evidence="3">The sequence shown here is derived from an EMBL/GenBank/DDBJ whole genome shotgun (WGS) entry which is preliminary data.</text>
</comment>
<feature type="transmembrane region" description="Helical" evidence="1">
    <location>
        <begin position="59"/>
        <end position="78"/>
    </location>
</feature>
<feature type="transmembrane region" description="Helical" evidence="1">
    <location>
        <begin position="118"/>
        <end position="136"/>
    </location>
</feature>
<feature type="transmembrane region" description="Helical" evidence="1">
    <location>
        <begin position="90"/>
        <end position="112"/>
    </location>
</feature>
<dbReference type="InterPro" id="IPR011642">
    <property type="entry name" value="Gate_dom"/>
</dbReference>
<feature type="transmembrane region" description="Helical" evidence="1">
    <location>
        <begin position="7"/>
        <end position="27"/>
    </location>
</feature>
<organism evidence="3 4">
    <name type="scientific">Sedimentibacter acidaminivorans</name>
    <dbReference type="NCBI Taxonomy" id="913099"/>
    <lineage>
        <taxon>Bacteria</taxon>
        <taxon>Bacillati</taxon>
        <taxon>Bacillota</taxon>
        <taxon>Tissierellia</taxon>
        <taxon>Sedimentibacter</taxon>
    </lineage>
</organism>
<accession>A0ABS4GA11</accession>